<dbReference type="AlphaFoldDB" id="A0A7Y9WS06"/>
<protein>
    <submittedName>
        <fullName evidence="1">Uncharacterized protein</fullName>
    </submittedName>
</protein>
<evidence type="ECO:0000313" key="2">
    <source>
        <dbReference type="Proteomes" id="UP000540929"/>
    </source>
</evidence>
<sequence length="77" mass="8327">MPMRATPTFASTRSRIAVTTRIRSYTSICSPRRSNRVRPCCHSRTPCCCSPASGRAVRAHAYSTPSANALSASPANR</sequence>
<comment type="caution">
    <text evidence="1">The sequence shown here is derived from an EMBL/GenBank/DDBJ whole genome shotgun (WGS) entry which is preliminary data.</text>
</comment>
<name>A0A7Y9WS06_9BURK</name>
<dbReference type="Proteomes" id="UP000540929">
    <property type="component" value="Unassembled WGS sequence"/>
</dbReference>
<proteinExistence type="predicted"/>
<keyword evidence="2" id="KW-1185">Reference proteome</keyword>
<evidence type="ECO:0000313" key="1">
    <source>
        <dbReference type="EMBL" id="NYH26124.1"/>
    </source>
</evidence>
<organism evidence="1 2">
    <name type="scientific">Paraburkholderia bryophila</name>
    <dbReference type="NCBI Taxonomy" id="420952"/>
    <lineage>
        <taxon>Bacteria</taxon>
        <taxon>Pseudomonadati</taxon>
        <taxon>Pseudomonadota</taxon>
        <taxon>Betaproteobacteria</taxon>
        <taxon>Burkholderiales</taxon>
        <taxon>Burkholderiaceae</taxon>
        <taxon>Paraburkholderia</taxon>
    </lineage>
</organism>
<dbReference type="EMBL" id="JACCAS010000002">
    <property type="protein sequence ID" value="NYH26124.1"/>
    <property type="molecule type" value="Genomic_DNA"/>
</dbReference>
<reference evidence="1 2" key="1">
    <citation type="submission" date="2020-07" db="EMBL/GenBank/DDBJ databases">
        <title>Exploring microbial biodiversity for novel pathways involved in the catabolism of aromatic compounds derived from lignin.</title>
        <authorList>
            <person name="Elkins J."/>
        </authorList>
    </citation>
    <scope>NUCLEOTIDE SEQUENCE [LARGE SCALE GENOMIC DNA]</scope>
    <source>
        <strain evidence="1 2">H2C3C</strain>
    </source>
</reference>
<accession>A0A7Y9WS06</accession>
<gene>
    <name evidence="1" type="ORF">GGD40_005695</name>
</gene>